<dbReference type="AlphaFoldDB" id="A0A5C7F2K0"/>
<dbReference type="RefSeq" id="WP_147805245.1">
    <property type="nucleotide sequence ID" value="NZ_CP144914.1"/>
</dbReference>
<evidence type="ECO:0000313" key="1">
    <source>
        <dbReference type="EMBL" id="WWD79330.1"/>
    </source>
</evidence>
<proteinExistence type="predicted"/>
<keyword evidence="2" id="KW-1185">Reference proteome</keyword>
<dbReference type="KEGG" id="ahal:FTX54_013010"/>
<organism evidence="1 2">
    <name type="scientific">Alkalicoccus halolimnae</name>
    <dbReference type="NCBI Taxonomy" id="1667239"/>
    <lineage>
        <taxon>Bacteria</taxon>
        <taxon>Bacillati</taxon>
        <taxon>Bacillota</taxon>
        <taxon>Bacilli</taxon>
        <taxon>Bacillales</taxon>
        <taxon>Bacillaceae</taxon>
        <taxon>Alkalicoccus</taxon>
    </lineage>
</organism>
<dbReference type="EMBL" id="CP144914">
    <property type="protein sequence ID" value="WWD79330.1"/>
    <property type="molecule type" value="Genomic_DNA"/>
</dbReference>
<sequence>MHQISLGHLVQHVSPDWLHLLTDMERTKHVVLRNGVENVNEKDVMEIMEAVIAEFGKETLHH</sequence>
<reference evidence="1 2" key="1">
    <citation type="submission" date="2024-01" db="EMBL/GenBank/DDBJ databases">
        <title>Complete Genome Sequence of Alkalicoccus halolimnae BZ-SZ-XJ29T, a Moderately Halophilic Bacterium Isolated from a Salt Lake.</title>
        <authorList>
            <person name="Zhao B."/>
        </authorList>
    </citation>
    <scope>NUCLEOTIDE SEQUENCE [LARGE SCALE GENOMIC DNA]</scope>
    <source>
        <strain evidence="1 2">BZ-SZ-XJ29</strain>
    </source>
</reference>
<gene>
    <name evidence="1" type="ORF">FTX54_013010</name>
</gene>
<evidence type="ECO:0000313" key="2">
    <source>
        <dbReference type="Proteomes" id="UP000321816"/>
    </source>
</evidence>
<accession>A0A5C7F2K0</accession>
<dbReference type="Proteomes" id="UP000321816">
    <property type="component" value="Chromosome"/>
</dbReference>
<protein>
    <submittedName>
        <fullName evidence="1">Uncharacterized protein</fullName>
    </submittedName>
</protein>
<name>A0A5C7F2K0_9BACI</name>
<dbReference type="OrthoDB" id="2887093at2"/>